<evidence type="ECO:0000256" key="1">
    <source>
        <dbReference type="SAM" id="MobiDB-lite"/>
    </source>
</evidence>
<evidence type="ECO:0000313" key="2">
    <source>
        <dbReference type="EMBL" id="KAF5357672.1"/>
    </source>
</evidence>
<keyword evidence="3" id="KW-1185">Reference proteome</keyword>
<protein>
    <submittedName>
        <fullName evidence="2">Uncharacterized protein</fullName>
    </submittedName>
</protein>
<evidence type="ECO:0000313" key="3">
    <source>
        <dbReference type="Proteomes" id="UP000559256"/>
    </source>
</evidence>
<feature type="region of interest" description="Disordered" evidence="1">
    <location>
        <begin position="151"/>
        <end position="200"/>
    </location>
</feature>
<name>A0A8H5G3I5_9AGAR</name>
<dbReference type="OrthoDB" id="406287at2759"/>
<feature type="compositionally biased region" description="Low complexity" evidence="1">
    <location>
        <begin position="151"/>
        <end position="164"/>
    </location>
</feature>
<dbReference type="AlphaFoldDB" id="A0A8H5G3I5"/>
<comment type="caution">
    <text evidence="2">The sequence shown here is derived from an EMBL/GenBank/DDBJ whole genome shotgun (WGS) entry which is preliminary data.</text>
</comment>
<proteinExistence type="predicted"/>
<dbReference type="Proteomes" id="UP000559256">
    <property type="component" value="Unassembled WGS sequence"/>
</dbReference>
<accession>A0A8H5G3I5</accession>
<reference evidence="2 3" key="1">
    <citation type="journal article" date="2020" name="ISME J.">
        <title>Uncovering the hidden diversity of litter-decomposition mechanisms in mushroom-forming fungi.</title>
        <authorList>
            <person name="Floudas D."/>
            <person name="Bentzer J."/>
            <person name="Ahren D."/>
            <person name="Johansson T."/>
            <person name="Persson P."/>
            <person name="Tunlid A."/>
        </authorList>
    </citation>
    <scope>NUCLEOTIDE SEQUENCE [LARGE SCALE GENOMIC DNA]</scope>
    <source>
        <strain evidence="2 3">CBS 291.85</strain>
    </source>
</reference>
<gene>
    <name evidence="2" type="ORF">D9758_007400</name>
</gene>
<sequence>MIKLLLATPLLEIRPHRLSRKNRIRPTHHLVLFFLNNQRGIIGRSLSAIPPQSRIAAFMGGQLVYMVAYEFENIEGAEERAILKVKDSTEATWFVQAHYRLQTTESHGMQIRLLDSNEFRNQMYTDDDNNWWSTDDPPVIFVFIYSPHTPSSSSKHPLHSQSMSTQSQATPERNRFSGPAPYTNKKPTRRGGKTQKILADIPGPFPIRDPCIRTLGPRKIGWLSVDKLQRSGKTYFVSSVLTCTVHERCTGRLHAQPW</sequence>
<dbReference type="EMBL" id="JAACJM010000050">
    <property type="protein sequence ID" value="KAF5357672.1"/>
    <property type="molecule type" value="Genomic_DNA"/>
</dbReference>
<organism evidence="2 3">
    <name type="scientific">Tetrapyrgos nigripes</name>
    <dbReference type="NCBI Taxonomy" id="182062"/>
    <lineage>
        <taxon>Eukaryota</taxon>
        <taxon>Fungi</taxon>
        <taxon>Dikarya</taxon>
        <taxon>Basidiomycota</taxon>
        <taxon>Agaricomycotina</taxon>
        <taxon>Agaricomycetes</taxon>
        <taxon>Agaricomycetidae</taxon>
        <taxon>Agaricales</taxon>
        <taxon>Marasmiineae</taxon>
        <taxon>Marasmiaceae</taxon>
        <taxon>Tetrapyrgos</taxon>
    </lineage>
</organism>